<reference evidence="4 5" key="1">
    <citation type="submission" date="2019-12" db="EMBL/GenBank/DDBJ databases">
        <title>Nitratireductor arenosus sp. nov., Isolated from sea sand, Jeju island, South Korea.</title>
        <authorList>
            <person name="Kim W."/>
        </authorList>
    </citation>
    <scope>NUCLEOTIDE SEQUENCE [LARGE SCALE GENOMIC DNA]</scope>
    <source>
        <strain evidence="4 5">CAU 1489</strain>
    </source>
</reference>
<comment type="caution">
    <text evidence="4">The sequence shown here is derived from an EMBL/GenBank/DDBJ whole genome shotgun (WGS) entry which is preliminary data.</text>
</comment>
<evidence type="ECO:0000313" key="4">
    <source>
        <dbReference type="EMBL" id="MVA98750.1"/>
    </source>
</evidence>
<evidence type="ECO:0000259" key="3">
    <source>
        <dbReference type="Pfam" id="PF05175"/>
    </source>
</evidence>
<dbReference type="Gene3D" id="3.40.50.150">
    <property type="entry name" value="Vaccinia Virus protein VP39"/>
    <property type="match status" value="1"/>
</dbReference>
<dbReference type="InterPro" id="IPR029063">
    <property type="entry name" value="SAM-dependent_MTases_sf"/>
</dbReference>
<dbReference type="PANTHER" id="PTHR47739">
    <property type="entry name" value="TRNA1(VAL) (ADENINE(37)-N6)-METHYLTRANSFERASE"/>
    <property type="match status" value="1"/>
</dbReference>
<dbReference type="EMBL" id="WPHG01000003">
    <property type="protein sequence ID" value="MVA98750.1"/>
    <property type="molecule type" value="Genomic_DNA"/>
</dbReference>
<dbReference type="GO" id="GO:0008170">
    <property type="term" value="F:N-methyltransferase activity"/>
    <property type="evidence" value="ECO:0007669"/>
    <property type="project" value="UniProtKB-ARBA"/>
</dbReference>
<keyword evidence="5" id="KW-1185">Reference proteome</keyword>
<gene>
    <name evidence="4" type="ORF">GN330_16000</name>
</gene>
<name>A0A844QLB8_9HYPH</name>
<feature type="domain" description="Methyltransferase small" evidence="3">
    <location>
        <begin position="37"/>
        <end position="154"/>
    </location>
</feature>
<dbReference type="GO" id="GO:0003676">
    <property type="term" value="F:nucleic acid binding"/>
    <property type="evidence" value="ECO:0007669"/>
    <property type="project" value="InterPro"/>
</dbReference>
<sequence length="261" mass="27319">MIGMPTSAPFTTDAFHRGRFFLVQPACSSHRAGMDALMLAAAVPTGFAGRLADLGAGAGAAGLAVLSRCGQARAVLVEREPDMAAFAEKSLALTQNAALAARAQVLVADVTLSGEARQEAGLCDNSFDFAIMNPPFNRGRDRATPHALKRAAHVMQDDTIERWLRTAAAIVRPRGGLALIARPESISAILTALEGRFGAAEICPIHPRADAVAIRVVVRAVRGARKMPVIAPSLFLHETSGGGFSARAEAINSGKEALFGD</sequence>
<dbReference type="GO" id="GO:0008757">
    <property type="term" value="F:S-adenosylmethionine-dependent methyltransferase activity"/>
    <property type="evidence" value="ECO:0007669"/>
    <property type="project" value="UniProtKB-ARBA"/>
</dbReference>
<dbReference type="InterPro" id="IPR002052">
    <property type="entry name" value="DNA_methylase_N6_adenine_CS"/>
</dbReference>
<proteinExistence type="predicted"/>
<protein>
    <submittedName>
        <fullName evidence="4">Methyltransferase</fullName>
    </submittedName>
</protein>
<keyword evidence="4" id="KW-0808">Transferase</keyword>
<dbReference type="PROSITE" id="PS00092">
    <property type="entry name" value="N6_MTASE"/>
    <property type="match status" value="1"/>
</dbReference>
<evidence type="ECO:0000313" key="5">
    <source>
        <dbReference type="Proteomes" id="UP000463224"/>
    </source>
</evidence>
<dbReference type="Pfam" id="PF05175">
    <property type="entry name" value="MTS"/>
    <property type="match status" value="1"/>
</dbReference>
<evidence type="ECO:0000256" key="1">
    <source>
        <dbReference type="ARBA" id="ARBA00022603"/>
    </source>
</evidence>
<dbReference type="PANTHER" id="PTHR47739:SF1">
    <property type="entry name" value="TRNA1(VAL) (ADENINE(37)-N6)-METHYLTRANSFERASE"/>
    <property type="match status" value="1"/>
</dbReference>
<dbReference type="InterPro" id="IPR007848">
    <property type="entry name" value="Small_mtfrase_dom"/>
</dbReference>
<dbReference type="InterPro" id="IPR050210">
    <property type="entry name" value="tRNA_Adenine-N(6)_MTase"/>
</dbReference>
<organism evidence="4 5">
    <name type="scientific">Nitratireductor arenosus</name>
    <dbReference type="NCBI Taxonomy" id="2682096"/>
    <lineage>
        <taxon>Bacteria</taxon>
        <taxon>Pseudomonadati</taxon>
        <taxon>Pseudomonadota</taxon>
        <taxon>Alphaproteobacteria</taxon>
        <taxon>Hyphomicrobiales</taxon>
        <taxon>Phyllobacteriaceae</taxon>
        <taxon>Nitratireductor</taxon>
    </lineage>
</organism>
<keyword evidence="2" id="KW-0949">S-adenosyl-L-methionine</keyword>
<evidence type="ECO:0000256" key="2">
    <source>
        <dbReference type="ARBA" id="ARBA00022691"/>
    </source>
</evidence>
<dbReference type="RefSeq" id="WP_156713650.1">
    <property type="nucleotide sequence ID" value="NZ_WPHG01000003.1"/>
</dbReference>
<dbReference type="Proteomes" id="UP000463224">
    <property type="component" value="Unassembled WGS sequence"/>
</dbReference>
<dbReference type="AlphaFoldDB" id="A0A844QLB8"/>
<keyword evidence="1 4" id="KW-0489">Methyltransferase</keyword>
<dbReference type="SUPFAM" id="SSF53335">
    <property type="entry name" value="S-adenosyl-L-methionine-dependent methyltransferases"/>
    <property type="match status" value="1"/>
</dbReference>
<dbReference type="GO" id="GO:0032259">
    <property type="term" value="P:methylation"/>
    <property type="evidence" value="ECO:0007669"/>
    <property type="project" value="UniProtKB-KW"/>
</dbReference>
<accession>A0A844QLB8</accession>